<protein>
    <submittedName>
        <fullName evidence="10">Type I secretion C-terminal target domain-containing protein</fullName>
    </submittedName>
</protein>
<comment type="subcellular location">
    <subcellularLocation>
        <location evidence="1">Membrane</location>
    </subcellularLocation>
    <subcellularLocation>
        <location evidence="2">Secreted</location>
    </subcellularLocation>
</comment>
<evidence type="ECO:0000256" key="4">
    <source>
        <dbReference type="ARBA" id="ARBA00022656"/>
    </source>
</evidence>
<dbReference type="InterPro" id="IPR050557">
    <property type="entry name" value="RTX_toxin/Mannuronan_C5-epim"/>
</dbReference>
<sequence length="1505" mass="159612">MAIEPNSPLFQAILAMDSYSRGYLSGVDLRLREENGNLVVDENGAPIPSDTIGNTLGHLTIIANSSEAFPSGDDQKAGFYAIAYQYTDANSQIKTIISYRGTDQFFTTYDANNNPLVGGDIANAYLVGSGAAEQTQARLAIEFYKSVAAAINPQNPDPYAANIVVTGHSSGGGLAGLVGAIYHKEGVVFDNMAFVEAARNLSFYNGSPSSPNDPSDLLRPLYSEDFYQLINGTNGPVLIDGNGQRSLDPRWQSGGDFYAKFEGLKAYTIAGEILAEDFIPGGNAHQDPVKPVELSLAADVGWFNLIGDNGIDPFDAHNVATLVIRMFAGITPAEEAAFGHAWKIAAPHFWPVMYDNQFSQSIGVGVADGGRYIAENGPHGYDKTMRTYIAYSAIDNGADDLSARPYGDTAIRALYDDASDLGVAMGVASKGAAVLRYAEQLSKVFVEFAAKLAMEKVLQSSDYATEHNALQGILSLTEGNTGITADFSSAKWQFDNEAPSNIISKQLLLGNLRIDDLQKQYILDQFEHIQKITISTTRDAFNYVIPASGGNSTQMFIENSTSESTSGAQIVVGGAGNDAVYARIGGDFVIGGHGIDTVDYSGIYIAPPEGEIYPAPNYDPYSYTTGLEADFSAAAESGFGTVKLMGSMHTVKDYLFSVEHLTLTDYDDGLWLSTPVAGVERWFDGGAGGDTVFYDTSNLIRDDVNSVVQNINGTGKDHLLNVDFFGFSPSQYYDIVNGNLPGPVLNMAAKYIIPDVRYTYDVNASSASTLDYSTSAANILFTLGVQYNTAEMFDASGVHTHLISETPSMVIGSNAVGNTISFYGTGAFTGGIQDDTIVIQTGGFETMGRITIGYQGGYDQIVSYGSELAPGLNPVNAPLLILMANGILPDQVSVEFFNQSEQDGDPLVGTYFPVTYADALITVDGYGTISIEGLKLYNNGSFVPLQIAFGDGTTWEWGETGQPASLFDYDTSFFGKGNWDNNVLTGYEGQDNTLHGFGGDDTIIASYGNDLVYGGDGEDFIDAGMGVNTVYGGFGADTVVMSPYSVTNFVDYTAAQKDIIILPYTVSDISQLVTSWWTSPHGAQGLELYADNTSMLLGIERPEAEDEDAVVRVQLNSGTKLSLAVDRDGLITSVTSIGSGGDDDGIYGTPDNDTLHGTAWRDFIYGLAGDDVIWGYADDDVIVGGAGDDTLYGGVGNDNYWFNLGDGSDTIVDEGGSLDRIRFAASVESSSVSYYQDGDDLFIRYGAGSDEITVTGFFASDETRIEEVAFMDGTIHDAAYILAAVSTGTGTITGTSGADLLEGTEAADILRGLGGADTLYGYDGDDILIGGNGHDSLYGGIGNDILRGGSGNDLLIGGAGNDILKGSAGNDILRGGSGDDILRGGDGDDRLVGGRGSDTLDGGNGVDTFVFRANHIGTGVDTIKDFSLAQNDKIDISDLLSAYDPLTDALADFVQFTRSGKKSNMFVDLDGAGAEHDWVHVATLQGVTALPDVDTLVANGHLLAA</sequence>
<keyword evidence="7" id="KW-0472">Membrane</keyword>
<dbReference type="GO" id="GO:0016020">
    <property type="term" value="C:membrane"/>
    <property type="evidence" value="ECO:0007669"/>
    <property type="project" value="UniProtKB-SubCell"/>
</dbReference>
<dbReference type="EMBL" id="SBKP01000010">
    <property type="protein sequence ID" value="RXR28274.1"/>
    <property type="molecule type" value="Genomic_DNA"/>
</dbReference>
<feature type="domain" description="Haemolysin-type calcium binding-related" evidence="9">
    <location>
        <begin position="1240"/>
        <end position="1279"/>
    </location>
</feature>
<keyword evidence="6" id="KW-0843">Virulence</keyword>
<evidence type="ECO:0000256" key="1">
    <source>
        <dbReference type="ARBA" id="ARBA00004370"/>
    </source>
</evidence>
<dbReference type="InterPro" id="IPR003995">
    <property type="entry name" value="RTX_toxin_determinant-A"/>
</dbReference>
<evidence type="ECO:0000256" key="3">
    <source>
        <dbReference type="ARBA" id="ARBA00022525"/>
    </source>
</evidence>
<name>A0A4Q1KIA5_9SPHN</name>
<dbReference type="PRINTS" id="PR01488">
    <property type="entry name" value="RTXTOXINA"/>
</dbReference>
<dbReference type="InterPro" id="IPR010566">
    <property type="entry name" value="Haemolys_ca-bd"/>
</dbReference>
<gene>
    <name evidence="10" type="ORF">EQG66_11030</name>
</gene>
<keyword evidence="3" id="KW-0964">Secreted</keyword>
<dbReference type="InterPro" id="IPR019960">
    <property type="entry name" value="T1SS_VCA0849"/>
</dbReference>
<evidence type="ECO:0000259" key="9">
    <source>
        <dbReference type="Pfam" id="PF06594"/>
    </source>
</evidence>
<dbReference type="InterPro" id="IPR018511">
    <property type="entry name" value="Hemolysin-typ_Ca-bd_CS"/>
</dbReference>
<dbReference type="OrthoDB" id="8276004at2"/>
<comment type="caution">
    <text evidence="10">The sequence shown here is derived from an EMBL/GenBank/DDBJ whole genome shotgun (WGS) entry which is preliminary data.</text>
</comment>
<evidence type="ECO:0000256" key="2">
    <source>
        <dbReference type="ARBA" id="ARBA00004613"/>
    </source>
</evidence>
<reference evidence="11" key="1">
    <citation type="submission" date="2019-01" db="EMBL/GenBank/DDBJ databases">
        <title>Cytophagaceae bacterium strain CAR-16.</title>
        <authorList>
            <person name="Chen W.-M."/>
        </authorList>
    </citation>
    <scope>NUCLEOTIDE SEQUENCE [LARGE SCALE GENOMIC DNA]</scope>
    <source>
        <strain evidence="11">CHR27</strain>
    </source>
</reference>
<dbReference type="InterPro" id="IPR029058">
    <property type="entry name" value="AB_hydrolase_fold"/>
</dbReference>
<keyword evidence="5" id="KW-0677">Repeat</keyword>
<evidence type="ECO:0000256" key="5">
    <source>
        <dbReference type="ARBA" id="ARBA00022737"/>
    </source>
</evidence>
<dbReference type="PANTHER" id="PTHR38340">
    <property type="entry name" value="S-LAYER PROTEIN"/>
    <property type="match status" value="1"/>
</dbReference>
<dbReference type="PROSITE" id="PS00330">
    <property type="entry name" value="HEMOLYSIN_CALCIUM"/>
    <property type="match status" value="4"/>
</dbReference>
<dbReference type="Gene3D" id="3.40.50.1820">
    <property type="entry name" value="alpha/beta hydrolase"/>
    <property type="match status" value="1"/>
</dbReference>
<dbReference type="InterPro" id="IPR001343">
    <property type="entry name" value="Hemolysn_Ca-bd"/>
</dbReference>
<dbReference type="InterPro" id="IPR002921">
    <property type="entry name" value="Fungal_lipase-type"/>
</dbReference>
<evidence type="ECO:0000313" key="10">
    <source>
        <dbReference type="EMBL" id="RXR28274.1"/>
    </source>
</evidence>
<dbReference type="GO" id="GO:0005509">
    <property type="term" value="F:calcium ion binding"/>
    <property type="evidence" value="ECO:0007669"/>
    <property type="project" value="InterPro"/>
</dbReference>
<dbReference type="Gene3D" id="2.150.10.10">
    <property type="entry name" value="Serralysin-like metalloprotease, C-terminal"/>
    <property type="match status" value="3"/>
</dbReference>
<dbReference type="GO" id="GO:0005576">
    <property type="term" value="C:extracellular region"/>
    <property type="evidence" value="ECO:0007669"/>
    <property type="project" value="UniProtKB-SubCell"/>
</dbReference>
<dbReference type="SUPFAM" id="SSF53474">
    <property type="entry name" value="alpha/beta-Hydrolases"/>
    <property type="match status" value="1"/>
</dbReference>
<organism evidence="10 11">
    <name type="scientific">Sphingobium fluviale</name>
    <dbReference type="NCBI Taxonomy" id="2506423"/>
    <lineage>
        <taxon>Bacteria</taxon>
        <taxon>Pseudomonadati</taxon>
        <taxon>Pseudomonadota</taxon>
        <taxon>Alphaproteobacteria</taxon>
        <taxon>Sphingomonadales</taxon>
        <taxon>Sphingomonadaceae</taxon>
        <taxon>Sphingobium</taxon>
    </lineage>
</organism>
<accession>A0A4Q1KIA5</accession>
<dbReference type="Pfam" id="PF06594">
    <property type="entry name" value="HCBP_related"/>
    <property type="match status" value="1"/>
</dbReference>
<evidence type="ECO:0000313" key="11">
    <source>
        <dbReference type="Proteomes" id="UP000290958"/>
    </source>
</evidence>
<dbReference type="InterPro" id="IPR011049">
    <property type="entry name" value="Serralysin-like_metalloprot_C"/>
</dbReference>
<keyword evidence="4" id="KW-0800">Toxin</keyword>
<evidence type="ECO:0000256" key="7">
    <source>
        <dbReference type="ARBA" id="ARBA00023136"/>
    </source>
</evidence>
<dbReference type="Proteomes" id="UP000290958">
    <property type="component" value="Unassembled WGS sequence"/>
</dbReference>
<proteinExistence type="predicted"/>
<evidence type="ECO:0000256" key="6">
    <source>
        <dbReference type="ARBA" id="ARBA00023026"/>
    </source>
</evidence>
<dbReference type="GO" id="GO:0006629">
    <property type="term" value="P:lipid metabolic process"/>
    <property type="evidence" value="ECO:0007669"/>
    <property type="project" value="InterPro"/>
</dbReference>
<dbReference type="GO" id="GO:0090729">
    <property type="term" value="F:toxin activity"/>
    <property type="evidence" value="ECO:0007669"/>
    <property type="project" value="UniProtKB-KW"/>
</dbReference>
<feature type="domain" description="Fungal lipase-type" evidence="8">
    <location>
        <begin position="97"/>
        <end position="187"/>
    </location>
</feature>
<dbReference type="NCBIfam" id="TIGR03661">
    <property type="entry name" value="T1SS_VCA0849"/>
    <property type="match status" value="1"/>
</dbReference>
<dbReference type="RefSeq" id="WP_129404634.1">
    <property type="nucleotide sequence ID" value="NZ_SBKP01000010.1"/>
</dbReference>
<evidence type="ECO:0000259" key="8">
    <source>
        <dbReference type="Pfam" id="PF01764"/>
    </source>
</evidence>
<dbReference type="Pfam" id="PF00353">
    <property type="entry name" value="HemolysinCabind"/>
    <property type="match status" value="6"/>
</dbReference>
<dbReference type="PANTHER" id="PTHR38340:SF1">
    <property type="entry name" value="S-LAYER PROTEIN"/>
    <property type="match status" value="1"/>
</dbReference>
<dbReference type="Pfam" id="PF01764">
    <property type="entry name" value="Lipase_3"/>
    <property type="match status" value="1"/>
</dbReference>
<dbReference type="SUPFAM" id="SSF51120">
    <property type="entry name" value="beta-Roll"/>
    <property type="match status" value="4"/>
</dbReference>
<keyword evidence="11" id="KW-1185">Reference proteome</keyword>
<dbReference type="PRINTS" id="PR00313">
    <property type="entry name" value="CABNDNGRPT"/>
</dbReference>